<dbReference type="GO" id="GO:0003677">
    <property type="term" value="F:DNA binding"/>
    <property type="evidence" value="ECO:0007669"/>
    <property type="project" value="InterPro"/>
</dbReference>
<organism evidence="3 4">
    <name type="scientific">Streptomyces aidingensis</name>
    <dbReference type="NCBI Taxonomy" id="910347"/>
    <lineage>
        <taxon>Bacteria</taxon>
        <taxon>Bacillati</taxon>
        <taxon>Actinomycetota</taxon>
        <taxon>Actinomycetes</taxon>
        <taxon>Kitasatosporales</taxon>
        <taxon>Streptomycetaceae</taxon>
        <taxon>Streptomyces</taxon>
    </lineage>
</organism>
<sequence>MPQRPKPLDDSASLEAWFGVELRNWRVQRGLTQDRLGEMAQVSGDLIGKIEKAQRRCPDAIVARLDEVLSAGGALIRLWRRVQAENSASPADADNTSSARSVVVHPASSPGGQRRHPAWEGNALQRFFERWDLLMRRREFISAGGMSALGLLAVDTGAWTEPPISEDAVRLRAQMTNHYRQLDNMLGSASVFRQAQEHHRQLVSWQRGADVFERGMLSSLVADSGSLMAWLHTDQAQYGEAALCYRQAAEASAEAGDIGMYAYLLSRMARILNECGLPNEALTFADTAELAAKDRVHPAIRSWLALTRAFAHASLGDDVACRRDIDRAAELLETPWDSEPPACIRFYDAAHLHKWTGYALIHLASHNPSHWRGARTALDESLGSWSSQLVRGTAEISAAYASVHIAHRDIEEAARWAARAYDVALRTASPRNLGRVKDVIAKLKPYARTRAVRDLNERLASGSRR</sequence>
<dbReference type="STRING" id="910347.SAMN05421773_1306"/>
<dbReference type="AlphaFoldDB" id="A0A1I1V4I9"/>
<dbReference type="RefSeq" id="WP_093841708.1">
    <property type="nucleotide sequence ID" value="NZ_FOLM01000030.1"/>
</dbReference>
<dbReference type="SUPFAM" id="SSF47413">
    <property type="entry name" value="lambda repressor-like DNA-binding domains"/>
    <property type="match status" value="1"/>
</dbReference>
<dbReference type="SMART" id="SM00530">
    <property type="entry name" value="HTH_XRE"/>
    <property type="match status" value="1"/>
</dbReference>
<gene>
    <name evidence="3" type="ORF">SAMN05421773_1306</name>
</gene>
<evidence type="ECO:0000313" key="3">
    <source>
        <dbReference type="EMBL" id="SFD77814.1"/>
    </source>
</evidence>
<keyword evidence="4" id="KW-1185">Reference proteome</keyword>
<dbReference type="Gene3D" id="1.10.260.40">
    <property type="entry name" value="lambda repressor-like DNA-binding domains"/>
    <property type="match status" value="1"/>
</dbReference>
<dbReference type="InterPro" id="IPR011990">
    <property type="entry name" value="TPR-like_helical_dom_sf"/>
</dbReference>
<feature type="region of interest" description="Disordered" evidence="1">
    <location>
        <begin position="88"/>
        <end position="116"/>
    </location>
</feature>
<dbReference type="Proteomes" id="UP000199207">
    <property type="component" value="Unassembled WGS sequence"/>
</dbReference>
<dbReference type="InterPro" id="IPR001387">
    <property type="entry name" value="Cro/C1-type_HTH"/>
</dbReference>
<dbReference type="InterPro" id="IPR010982">
    <property type="entry name" value="Lambda_DNA-bd_dom_sf"/>
</dbReference>
<feature type="compositionally biased region" description="Polar residues" evidence="1">
    <location>
        <begin position="88"/>
        <end position="100"/>
    </location>
</feature>
<dbReference type="Pfam" id="PF13560">
    <property type="entry name" value="HTH_31"/>
    <property type="match status" value="1"/>
</dbReference>
<dbReference type="Gene3D" id="1.25.40.10">
    <property type="entry name" value="Tetratricopeptide repeat domain"/>
    <property type="match status" value="1"/>
</dbReference>
<dbReference type="EMBL" id="FOLM01000030">
    <property type="protein sequence ID" value="SFD77814.1"/>
    <property type="molecule type" value="Genomic_DNA"/>
</dbReference>
<name>A0A1I1V4I9_9ACTN</name>
<dbReference type="CDD" id="cd00093">
    <property type="entry name" value="HTH_XRE"/>
    <property type="match status" value="1"/>
</dbReference>
<feature type="domain" description="HTH cro/C1-type" evidence="2">
    <location>
        <begin position="22"/>
        <end position="56"/>
    </location>
</feature>
<proteinExistence type="predicted"/>
<accession>A0A1I1V4I9</accession>
<dbReference type="PROSITE" id="PS50943">
    <property type="entry name" value="HTH_CROC1"/>
    <property type="match status" value="1"/>
</dbReference>
<protein>
    <submittedName>
        <fullName evidence="3">Helix-turn-helix domain-containing protein</fullName>
    </submittedName>
</protein>
<evidence type="ECO:0000313" key="4">
    <source>
        <dbReference type="Proteomes" id="UP000199207"/>
    </source>
</evidence>
<reference evidence="3 4" key="1">
    <citation type="submission" date="2016-10" db="EMBL/GenBank/DDBJ databases">
        <authorList>
            <person name="de Groot N.N."/>
        </authorList>
    </citation>
    <scope>NUCLEOTIDE SEQUENCE [LARGE SCALE GENOMIC DNA]</scope>
    <source>
        <strain evidence="3 4">CGMCC 4.5739</strain>
    </source>
</reference>
<evidence type="ECO:0000259" key="2">
    <source>
        <dbReference type="PROSITE" id="PS50943"/>
    </source>
</evidence>
<dbReference type="SUPFAM" id="SSF48452">
    <property type="entry name" value="TPR-like"/>
    <property type="match status" value="1"/>
</dbReference>
<dbReference type="OrthoDB" id="3698213at2"/>
<evidence type="ECO:0000256" key="1">
    <source>
        <dbReference type="SAM" id="MobiDB-lite"/>
    </source>
</evidence>